<dbReference type="KEGG" id="bvi:Bcep1808_2119"/>
<evidence type="ECO:0000313" key="2">
    <source>
        <dbReference type="EMBL" id="ABO55121.1"/>
    </source>
</evidence>
<reference evidence="3" key="1">
    <citation type="submission" date="2007-03" db="EMBL/GenBank/DDBJ databases">
        <title>Complete sequence of chromosome 1 of Burkholderia vietnamiensis G4.</title>
        <authorList>
            <consortium name="US DOE Joint Genome Institute"/>
            <person name="Copeland A."/>
            <person name="Lucas S."/>
            <person name="Lapidus A."/>
            <person name="Barry K."/>
            <person name="Detter J.C."/>
            <person name="Glavina del Rio T."/>
            <person name="Hammon N."/>
            <person name="Israni S."/>
            <person name="Dalin E."/>
            <person name="Tice H."/>
            <person name="Pitluck S."/>
            <person name="Chain P."/>
            <person name="Malfatti S."/>
            <person name="Shin M."/>
            <person name="Vergez L."/>
            <person name="Schmutz J."/>
            <person name="Larimer F."/>
            <person name="Land M."/>
            <person name="Hauser L."/>
            <person name="Kyrpides N."/>
            <person name="Tiedje J."/>
            <person name="Richardson P."/>
        </authorList>
    </citation>
    <scope>NUCLEOTIDE SEQUENCE [LARGE SCALE GENOMIC DNA]</scope>
    <source>
        <strain evidence="3">G4 / LMG 22486</strain>
    </source>
</reference>
<dbReference type="Gene3D" id="1.25.40.20">
    <property type="entry name" value="Ankyrin repeat-containing domain"/>
    <property type="match status" value="1"/>
</dbReference>
<gene>
    <name evidence="2" type="ordered locus">Bcep1808_2119</name>
</gene>
<proteinExistence type="predicted"/>
<feature type="region of interest" description="Disordered" evidence="1">
    <location>
        <begin position="67"/>
        <end position="91"/>
    </location>
</feature>
<accession>A4JFR8</accession>
<evidence type="ECO:0000256" key="1">
    <source>
        <dbReference type="SAM" id="MobiDB-lite"/>
    </source>
</evidence>
<dbReference type="HOGENOM" id="CLU_2421362_0_0_4"/>
<sequence length="91" mass="9217">MLAAMDGRVDFVGALLPGSDLGMVDYCGRSAAQCAAEAGFAEIAQAIGALHAEREAQAIAQALTPARPSSTVSASSAPPSPIAILRPPRRV</sequence>
<dbReference type="AlphaFoldDB" id="A4JFR8"/>
<dbReference type="InterPro" id="IPR036770">
    <property type="entry name" value="Ankyrin_rpt-contain_sf"/>
</dbReference>
<protein>
    <submittedName>
        <fullName evidence="2">Uncharacterized protein</fullName>
    </submittedName>
</protein>
<evidence type="ECO:0000313" key="3">
    <source>
        <dbReference type="Proteomes" id="UP000002287"/>
    </source>
</evidence>
<dbReference type="Proteomes" id="UP000002287">
    <property type="component" value="Chromosome 1"/>
</dbReference>
<dbReference type="EMBL" id="CP000614">
    <property type="protein sequence ID" value="ABO55121.1"/>
    <property type="molecule type" value="Genomic_DNA"/>
</dbReference>
<name>A4JFR8_BURVG</name>
<organism evidence="2 3">
    <name type="scientific">Burkholderia vietnamiensis (strain G4 / LMG 22486)</name>
    <name type="common">Burkholderia cepacia (strain R1808)</name>
    <dbReference type="NCBI Taxonomy" id="269482"/>
    <lineage>
        <taxon>Bacteria</taxon>
        <taxon>Pseudomonadati</taxon>
        <taxon>Pseudomonadota</taxon>
        <taxon>Betaproteobacteria</taxon>
        <taxon>Burkholderiales</taxon>
        <taxon>Burkholderiaceae</taxon>
        <taxon>Burkholderia</taxon>
        <taxon>Burkholderia cepacia complex</taxon>
    </lineage>
</organism>
<dbReference type="SUPFAM" id="SSF48403">
    <property type="entry name" value="Ankyrin repeat"/>
    <property type="match status" value="1"/>
</dbReference>